<sequence>MNKIERQNKLVQAIETNHQLTAAQLAKTLKVSKRTILRDIQDLEKQGVQIIAKQGMLGGYQIQSHPAPIQLELNEAQMLALFMTLNESQSYSRLPYKKEIAQIIKKCLNQPATHIRRLLKRMDRYIKFESNPNETIPQIFSDLLIYCAERNVMLVEYDLESETYTENVIFIGLICRKAEWRVVIFDIGHGHTKEIPIQAIQDISYSFHKTLKTHDITIYNYQQFLKSN</sequence>
<organism evidence="5 6">
    <name type="scientific">Staphylococcus simulans UMC-CNS-990</name>
    <dbReference type="NCBI Taxonomy" id="1405498"/>
    <lineage>
        <taxon>Bacteria</taxon>
        <taxon>Bacillati</taxon>
        <taxon>Bacillota</taxon>
        <taxon>Bacilli</taxon>
        <taxon>Bacillales</taxon>
        <taxon>Staphylococcaceae</taxon>
        <taxon>Staphylococcus</taxon>
    </lineage>
</organism>
<dbReference type="PANTHER" id="PTHR34580:SF1">
    <property type="entry name" value="PROTEIN PAFC"/>
    <property type="match status" value="1"/>
</dbReference>
<dbReference type="Gene3D" id="1.10.10.10">
    <property type="entry name" value="Winged helix-like DNA-binding domain superfamily/Winged helix DNA-binding domain"/>
    <property type="match status" value="1"/>
</dbReference>
<evidence type="ECO:0000256" key="3">
    <source>
        <dbReference type="ARBA" id="ARBA00023163"/>
    </source>
</evidence>
<dbReference type="EMBL" id="AXDY01000002">
    <property type="protein sequence ID" value="ERS94318.1"/>
    <property type="molecule type" value="Genomic_DNA"/>
</dbReference>
<dbReference type="InterPro" id="IPR036390">
    <property type="entry name" value="WH_DNA-bd_sf"/>
</dbReference>
<keyword evidence="1" id="KW-0423">Lactose metabolism</keyword>
<evidence type="ECO:0000256" key="2">
    <source>
        <dbReference type="ARBA" id="ARBA00023015"/>
    </source>
</evidence>
<gene>
    <name evidence="5" type="ORF">SSIM_02375</name>
</gene>
<dbReference type="Proteomes" id="UP000017131">
    <property type="component" value="Unassembled WGS sequence"/>
</dbReference>
<keyword evidence="2" id="KW-0805">Transcription regulation</keyword>
<dbReference type="PROSITE" id="PS51000">
    <property type="entry name" value="HTH_DEOR_2"/>
    <property type="match status" value="1"/>
</dbReference>
<dbReference type="Pfam" id="PF08279">
    <property type="entry name" value="HTH_11"/>
    <property type="match status" value="1"/>
</dbReference>
<proteinExistence type="predicted"/>
<dbReference type="InterPro" id="IPR036388">
    <property type="entry name" value="WH-like_DNA-bd_sf"/>
</dbReference>
<name>A0ABN0PFL0_STASI</name>
<dbReference type="InterPro" id="IPR001034">
    <property type="entry name" value="DeoR_HTH"/>
</dbReference>
<evidence type="ECO:0000256" key="1">
    <source>
        <dbReference type="ARBA" id="ARBA00022736"/>
    </source>
</evidence>
<evidence type="ECO:0000259" key="4">
    <source>
        <dbReference type="PROSITE" id="PS51000"/>
    </source>
</evidence>
<comment type="caution">
    <text evidence="5">The sequence shown here is derived from an EMBL/GenBank/DDBJ whole genome shotgun (WGS) entry which is preliminary data.</text>
</comment>
<accession>A0ABN0PFL0</accession>
<dbReference type="InterPro" id="IPR051534">
    <property type="entry name" value="CBASS_pafABC_assoc_protein"/>
</dbReference>
<dbReference type="SUPFAM" id="SSF46785">
    <property type="entry name" value="Winged helix' DNA-binding domain"/>
    <property type="match status" value="1"/>
</dbReference>
<dbReference type="RefSeq" id="WP_002479648.1">
    <property type="nucleotide sequence ID" value="NZ_AXDY01000002.1"/>
</dbReference>
<protein>
    <submittedName>
        <fullName evidence="5">DeoR family transcriptional regulator</fullName>
    </submittedName>
</protein>
<dbReference type="SMART" id="SM00420">
    <property type="entry name" value="HTH_DEOR"/>
    <property type="match status" value="1"/>
</dbReference>
<dbReference type="PANTHER" id="PTHR34580">
    <property type="match status" value="1"/>
</dbReference>
<keyword evidence="3" id="KW-0804">Transcription</keyword>
<keyword evidence="6" id="KW-1185">Reference proteome</keyword>
<evidence type="ECO:0000313" key="5">
    <source>
        <dbReference type="EMBL" id="ERS94318.1"/>
    </source>
</evidence>
<evidence type="ECO:0000313" key="6">
    <source>
        <dbReference type="Proteomes" id="UP000017131"/>
    </source>
</evidence>
<feature type="domain" description="HTH deoR-type" evidence="4">
    <location>
        <begin position="3"/>
        <end position="58"/>
    </location>
</feature>
<reference evidence="5 6" key="1">
    <citation type="journal article" date="2013" name="Genome Announc.">
        <title>Draft Genome Sequence of Staphylococcus simulans UMC-CNS-990, Isolated from a Case of Chronic Bovine Mastitis.</title>
        <authorList>
            <person name="Calcutt M.J."/>
            <person name="Foecking M.F."/>
            <person name="Hsieh H.Y."/>
            <person name="Perry J."/>
            <person name="Stewart G.C."/>
            <person name="Middleton J.R."/>
        </authorList>
    </citation>
    <scope>NUCLEOTIDE SEQUENCE [LARGE SCALE GENOMIC DNA]</scope>
    <source>
        <strain evidence="5 6">UMC-CNS-990</strain>
    </source>
</reference>
<dbReference type="InterPro" id="IPR013196">
    <property type="entry name" value="HTH_11"/>
</dbReference>